<organism evidence="12 13">
    <name type="scientific">Cerrena zonata</name>
    <dbReference type="NCBI Taxonomy" id="2478898"/>
    <lineage>
        <taxon>Eukaryota</taxon>
        <taxon>Fungi</taxon>
        <taxon>Dikarya</taxon>
        <taxon>Basidiomycota</taxon>
        <taxon>Agaricomycotina</taxon>
        <taxon>Agaricomycetes</taxon>
        <taxon>Polyporales</taxon>
        <taxon>Cerrenaceae</taxon>
        <taxon>Cerrena</taxon>
    </lineage>
</organism>
<keyword evidence="5" id="KW-0067">ATP-binding</keyword>
<dbReference type="Pfam" id="PF00133">
    <property type="entry name" value="tRNA-synt_1"/>
    <property type="match status" value="1"/>
</dbReference>
<evidence type="ECO:0000259" key="11">
    <source>
        <dbReference type="Pfam" id="PF00133"/>
    </source>
</evidence>
<keyword evidence="4" id="KW-0547">Nucleotide-binding</keyword>
<dbReference type="GO" id="GO:0005829">
    <property type="term" value="C:cytosol"/>
    <property type="evidence" value="ECO:0007669"/>
    <property type="project" value="TreeGrafter"/>
</dbReference>
<dbReference type="InterPro" id="IPR002303">
    <property type="entry name" value="Valyl-tRNA_ligase"/>
</dbReference>
<comment type="catalytic activity">
    <reaction evidence="9">
        <text>tRNA(Val) + L-valine + ATP = L-valyl-tRNA(Val) + AMP + diphosphate</text>
        <dbReference type="Rhea" id="RHEA:10704"/>
        <dbReference type="Rhea" id="RHEA-COMP:9672"/>
        <dbReference type="Rhea" id="RHEA-COMP:9708"/>
        <dbReference type="ChEBI" id="CHEBI:30616"/>
        <dbReference type="ChEBI" id="CHEBI:33019"/>
        <dbReference type="ChEBI" id="CHEBI:57762"/>
        <dbReference type="ChEBI" id="CHEBI:78442"/>
        <dbReference type="ChEBI" id="CHEBI:78537"/>
        <dbReference type="ChEBI" id="CHEBI:456215"/>
        <dbReference type="EC" id="6.1.1.9"/>
    </reaction>
</comment>
<dbReference type="PRINTS" id="PR00986">
    <property type="entry name" value="TRNASYNTHVAL"/>
</dbReference>
<dbReference type="Gene3D" id="3.90.740.10">
    <property type="entry name" value="Valyl/Leucyl/Isoleucyl-tRNA synthetase, editing domain"/>
    <property type="match status" value="1"/>
</dbReference>
<dbReference type="PROSITE" id="PS00178">
    <property type="entry name" value="AA_TRNA_LIGASE_I"/>
    <property type="match status" value="1"/>
</dbReference>
<dbReference type="SUPFAM" id="SSF50677">
    <property type="entry name" value="ValRS/IleRS/LeuRS editing domain"/>
    <property type="match status" value="1"/>
</dbReference>
<evidence type="ECO:0000256" key="5">
    <source>
        <dbReference type="ARBA" id="ARBA00022840"/>
    </source>
</evidence>
<evidence type="ECO:0000313" key="13">
    <source>
        <dbReference type="Proteomes" id="UP001385951"/>
    </source>
</evidence>
<dbReference type="InterPro" id="IPR009008">
    <property type="entry name" value="Val/Leu/Ile-tRNA-synth_edit"/>
</dbReference>
<evidence type="ECO:0000256" key="7">
    <source>
        <dbReference type="ARBA" id="ARBA00023146"/>
    </source>
</evidence>
<keyword evidence="6" id="KW-0648">Protein biosynthesis</keyword>
<reference evidence="12 13" key="1">
    <citation type="submission" date="2022-09" db="EMBL/GenBank/DDBJ databases">
        <authorList>
            <person name="Palmer J.M."/>
        </authorList>
    </citation>
    <scope>NUCLEOTIDE SEQUENCE [LARGE SCALE GENOMIC DNA]</scope>
    <source>
        <strain evidence="12 13">DSM 7382</strain>
    </source>
</reference>
<comment type="similarity">
    <text evidence="1">Belongs to the class-I aminoacyl-tRNA synthetase family.</text>
</comment>
<dbReference type="PANTHER" id="PTHR11946:SF109">
    <property type="entry name" value="VALINE--TRNA LIGASE"/>
    <property type="match status" value="1"/>
</dbReference>
<keyword evidence="3" id="KW-0436">Ligase</keyword>
<dbReference type="Gene3D" id="3.40.50.620">
    <property type="entry name" value="HUPs"/>
    <property type="match status" value="1"/>
</dbReference>
<protein>
    <recommendedName>
        <fullName evidence="2">valine--tRNA ligase</fullName>
        <ecNumber evidence="2">6.1.1.9</ecNumber>
    </recommendedName>
    <alternativeName>
        <fullName evidence="8">Valyl-tRNA synthetase</fullName>
    </alternativeName>
</protein>
<evidence type="ECO:0000256" key="6">
    <source>
        <dbReference type="ARBA" id="ARBA00022917"/>
    </source>
</evidence>
<proteinExistence type="inferred from homology"/>
<evidence type="ECO:0000256" key="8">
    <source>
        <dbReference type="ARBA" id="ARBA00029936"/>
    </source>
</evidence>
<gene>
    <name evidence="12" type="primary">VAS2_2</name>
    <name evidence="12" type="ORF">QCA50_001034</name>
</gene>
<evidence type="ECO:0000256" key="4">
    <source>
        <dbReference type="ARBA" id="ARBA00022741"/>
    </source>
</evidence>
<dbReference type="GO" id="GO:0006438">
    <property type="term" value="P:valyl-tRNA aminoacylation"/>
    <property type="evidence" value="ECO:0007669"/>
    <property type="project" value="InterPro"/>
</dbReference>
<accession>A0AAW0GYG6</accession>
<sequence length="365" mass="40546">MSTPSEPSAPATPPTEGPTKSAAKKDAKRLAKEAKFAAKSAAKATTAVVGEAKAKVAKPKKEEEAPFVNTTPKGEKKDLTDPLSATGYNPLAIEAAWYDWWEAQGFFKPQFGADGEVKPEGQFVIPLPPPNVTGSLHIGHALTIAIQDTLIRWNRMLGKTTLWVPGFDHAGISTQSVVEKRLFKNTGQTRHDLGRERFLETVQDWKNEYQERITDQLRRLGGSCEWGRSAFTMNENFSKAVIETFCRLHEDGILYRANRLVNWCVRLNTTLSNLEVEQKQITGRTFLNVPGYDAKEKFEFGVLTSFAYLIDGSDERIVVATTRPETMLGDTAIAVHPNDPRYKAYSIILTISPYQPDTALIASSR</sequence>
<feature type="compositionally biased region" description="Low complexity" evidence="10">
    <location>
        <begin position="37"/>
        <end position="51"/>
    </location>
</feature>
<evidence type="ECO:0000256" key="10">
    <source>
        <dbReference type="SAM" id="MobiDB-lite"/>
    </source>
</evidence>
<evidence type="ECO:0000313" key="12">
    <source>
        <dbReference type="EMBL" id="KAK7696380.1"/>
    </source>
</evidence>
<dbReference type="GO" id="GO:0004832">
    <property type="term" value="F:valine-tRNA ligase activity"/>
    <property type="evidence" value="ECO:0007669"/>
    <property type="project" value="UniProtKB-EC"/>
</dbReference>
<keyword evidence="7" id="KW-0030">Aminoacyl-tRNA synthetase</keyword>
<dbReference type="GO" id="GO:0002161">
    <property type="term" value="F:aminoacyl-tRNA deacylase activity"/>
    <property type="evidence" value="ECO:0007669"/>
    <property type="project" value="InterPro"/>
</dbReference>
<dbReference type="SUPFAM" id="SSF52374">
    <property type="entry name" value="Nucleotidylyl transferase"/>
    <property type="match status" value="1"/>
</dbReference>
<dbReference type="InterPro" id="IPR014729">
    <property type="entry name" value="Rossmann-like_a/b/a_fold"/>
</dbReference>
<dbReference type="FunFam" id="3.40.50.620:FF:000020">
    <property type="entry name" value="Valine--tRNA ligase, mitochondrial"/>
    <property type="match status" value="1"/>
</dbReference>
<dbReference type="PANTHER" id="PTHR11946">
    <property type="entry name" value="VALYL-TRNA SYNTHETASES"/>
    <property type="match status" value="1"/>
</dbReference>
<dbReference type="GO" id="GO:0005524">
    <property type="term" value="F:ATP binding"/>
    <property type="evidence" value="ECO:0007669"/>
    <property type="project" value="UniProtKB-KW"/>
</dbReference>
<keyword evidence="13" id="KW-1185">Reference proteome</keyword>
<evidence type="ECO:0000256" key="1">
    <source>
        <dbReference type="ARBA" id="ARBA00005594"/>
    </source>
</evidence>
<evidence type="ECO:0000256" key="9">
    <source>
        <dbReference type="ARBA" id="ARBA00047552"/>
    </source>
</evidence>
<comment type="caution">
    <text evidence="12">The sequence shown here is derived from an EMBL/GenBank/DDBJ whole genome shotgun (WGS) entry which is preliminary data.</text>
</comment>
<feature type="region of interest" description="Disordered" evidence="10">
    <location>
        <begin position="1"/>
        <end position="83"/>
    </location>
</feature>
<dbReference type="InterPro" id="IPR002300">
    <property type="entry name" value="aa-tRNA-synth_Ia"/>
</dbReference>
<dbReference type="EMBL" id="JASBNA010000001">
    <property type="protein sequence ID" value="KAK7696380.1"/>
    <property type="molecule type" value="Genomic_DNA"/>
</dbReference>
<dbReference type="EC" id="6.1.1.9" evidence="2"/>
<dbReference type="AlphaFoldDB" id="A0AAW0GYG6"/>
<dbReference type="Proteomes" id="UP001385951">
    <property type="component" value="Unassembled WGS sequence"/>
</dbReference>
<feature type="compositionally biased region" description="Basic and acidic residues" evidence="10">
    <location>
        <begin position="23"/>
        <end position="36"/>
    </location>
</feature>
<dbReference type="FunFam" id="3.90.740.10:FF:000008">
    <property type="entry name" value="Valine--tRNA ligase, mitochondrial"/>
    <property type="match status" value="1"/>
</dbReference>
<dbReference type="InterPro" id="IPR001412">
    <property type="entry name" value="aa-tRNA-synth_I_CS"/>
</dbReference>
<name>A0AAW0GYG6_9APHY</name>
<evidence type="ECO:0000256" key="2">
    <source>
        <dbReference type="ARBA" id="ARBA00013169"/>
    </source>
</evidence>
<feature type="domain" description="Aminoacyl-tRNA synthetase class Ia" evidence="11">
    <location>
        <begin position="97"/>
        <end position="282"/>
    </location>
</feature>
<evidence type="ECO:0000256" key="3">
    <source>
        <dbReference type="ARBA" id="ARBA00022598"/>
    </source>
</evidence>